<dbReference type="InterPro" id="IPR054261">
    <property type="entry name" value="DUF6992"/>
</dbReference>
<keyword evidence="1" id="KW-1133">Transmembrane helix</keyword>
<feature type="transmembrane region" description="Helical" evidence="1">
    <location>
        <begin position="146"/>
        <end position="168"/>
    </location>
</feature>
<evidence type="ECO:0000313" key="4">
    <source>
        <dbReference type="Proteomes" id="UP000516305"/>
    </source>
</evidence>
<reference evidence="3 4" key="1">
    <citation type="submission" date="2020-08" db="EMBL/GenBank/DDBJ databases">
        <title>Croceimicrobium hydrocarbonivorans gen. nov., sp. nov., a novel marine bacterium isolated from a bacterial consortium that degrades polyethylene terephthalate.</title>
        <authorList>
            <person name="Liu R."/>
        </authorList>
    </citation>
    <scope>NUCLEOTIDE SEQUENCE [LARGE SCALE GENOMIC DNA]</scope>
    <source>
        <strain evidence="3 4">A20-9</strain>
    </source>
</reference>
<keyword evidence="4" id="KW-1185">Reference proteome</keyword>
<name>A0A7H0VBE4_9FLAO</name>
<evidence type="ECO:0000313" key="3">
    <source>
        <dbReference type="EMBL" id="QNR23042.1"/>
    </source>
</evidence>
<dbReference type="Proteomes" id="UP000516305">
    <property type="component" value="Chromosome"/>
</dbReference>
<sequence length="197" mass="22089">MKSWLLLLLISISTSVLKAQVSPQQIIDFNEERELKNKKGMMILGSWALVNIGLSATKLKSIDPKTRSYHQMNLAWNSVNLGIAIYGFYQASTANYGLNLMESLEAQERIQQILLINAGLDLLYIGSGFALNHWGNKGEKALRNQGFGQAIAVNGAFLLAFDLLFYWMHRQDQLEFLKAIPADLRVSAQSLSLHLSF</sequence>
<protein>
    <submittedName>
        <fullName evidence="3">Uncharacterized protein</fullName>
    </submittedName>
</protein>
<feature type="transmembrane region" description="Helical" evidence="1">
    <location>
        <begin position="112"/>
        <end position="134"/>
    </location>
</feature>
<feature type="signal peptide" evidence="2">
    <location>
        <begin position="1"/>
        <end position="18"/>
    </location>
</feature>
<organism evidence="3 4">
    <name type="scientific">Croceimicrobium hydrocarbonivorans</name>
    <dbReference type="NCBI Taxonomy" id="2761580"/>
    <lineage>
        <taxon>Bacteria</taxon>
        <taxon>Pseudomonadati</taxon>
        <taxon>Bacteroidota</taxon>
        <taxon>Flavobacteriia</taxon>
        <taxon>Flavobacteriales</taxon>
        <taxon>Owenweeksiaceae</taxon>
        <taxon>Croceimicrobium</taxon>
    </lineage>
</organism>
<keyword evidence="1" id="KW-0472">Membrane</keyword>
<feature type="chain" id="PRO_5029020269" evidence="2">
    <location>
        <begin position="19"/>
        <end position="197"/>
    </location>
</feature>
<accession>A0A7H0VBE4</accession>
<evidence type="ECO:0000256" key="2">
    <source>
        <dbReference type="SAM" id="SignalP"/>
    </source>
</evidence>
<keyword evidence="2" id="KW-0732">Signal</keyword>
<keyword evidence="1" id="KW-0812">Transmembrane</keyword>
<dbReference type="AlphaFoldDB" id="A0A7H0VBE4"/>
<dbReference type="RefSeq" id="WP_210757579.1">
    <property type="nucleotide sequence ID" value="NZ_CP060139.1"/>
</dbReference>
<gene>
    <name evidence="3" type="ORF">H4K34_11705</name>
</gene>
<dbReference type="KEGG" id="chyd:H4K34_11705"/>
<dbReference type="EMBL" id="CP060139">
    <property type="protein sequence ID" value="QNR23042.1"/>
    <property type="molecule type" value="Genomic_DNA"/>
</dbReference>
<evidence type="ECO:0000256" key="1">
    <source>
        <dbReference type="SAM" id="Phobius"/>
    </source>
</evidence>
<dbReference type="Pfam" id="PF22503">
    <property type="entry name" value="DUF6992"/>
    <property type="match status" value="1"/>
</dbReference>
<proteinExistence type="predicted"/>
<feature type="transmembrane region" description="Helical" evidence="1">
    <location>
        <begin position="74"/>
        <end position="92"/>
    </location>
</feature>